<reference evidence="1" key="1">
    <citation type="submission" date="2022-07" db="EMBL/GenBank/DDBJ databases">
        <title>Phylogenomic reconstructions and comparative analyses of Kickxellomycotina fungi.</title>
        <authorList>
            <person name="Reynolds N.K."/>
            <person name="Stajich J.E."/>
            <person name="Barry K."/>
            <person name="Grigoriev I.V."/>
            <person name="Crous P."/>
            <person name="Smith M.E."/>
        </authorList>
    </citation>
    <scope>NUCLEOTIDE SEQUENCE</scope>
    <source>
        <strain evidence="1">BCRC 34191</strain>
    </source>
</reference>
<keyword evidence="2" id="KW-1185">Reference proteome</keyword>
<accession>A0ACC1JVN6</accession>
<protein>
    <submittedName>
        <fullName evidence="1">Uncharacterized protein</fullName>
    </submittedName>
</protein>
<proteinExistence type="predicted"/>
<evidence type="ECO:0000313" key="1">
    <source>
        <dbReference type="EMBL" id="KAJ2768267.1"/>
    </source>
</evidence>
<feature type="non-terminal residue" evidence="1">
    <location>
        <position position="171"/>
    </location>
</feature>
<name>A0ACC1JVN6_9FUNG</name>
<evidence type="ECO:0000313" key="2">
    <source>
        <dbReference type="Proteomes" id="UP001140066"/>
    </source>
</evidence>
<dbReference type="EMBL" id="JANBUK010003260">
    <property type="protein sequence ID" value="KAJ2768267.1"/>
    <property type="molecule type" value="Genomic_DNA"/>
</dbReference>
<comment type="caution">
    <text evidence="1">The sequence shown here is derived from an EMBL/GenBank/DDBJ whole genome shotgun (WGS) entry which is preliminary data.</text>
</comment>
<sequence>ALEHLWRELNLVIDPQKNNMRVGYPEWAKEFKLPADAANLVKEIHVNIPWPCIANGTALKLLTEFMGDVKTLPLAQRLFITLTKHPLKDACTPESAIISGTELAQFFLSVTETPLATAEIKCVNGTYFMDRLVERAFGVLAKSLFSNAKRSKIDLDMLGIKYPATVELMPQ</sequence>
<feature type="non-terminal residue" evidence="1">
    <location>
        <position position="1"/>
    </location>
</feature>
<organism evidence="1 2">
    <name type="scientific">Coemansia linderi</name>
    <dbReference type="NCBI Taxonomy" id="2663919"/>
    <lineage>
        <taxon>Eukaryota</taxon>
        <taxon>Fungi</taxon>
        <taxon>Fungi incertae sedis</taxon>
        <taxon>Zoopagomycota</taxon>
        <taxon>Kickxellomycotina</taxon>
        <taxon>Kickxellomycetes</taxon>
        <taxon>Kickxellales</taxon>
        <taxon>Kickxellaceae</taxon>
        <taxon>Coemansia</taxon>
    </lineage>
</organism>
<dbReference type="Proteomes" id="UP001140066">
    <property type="component" value="Unassembled WGS sequence"/>
</dbReference>
<gene>
    <name evidence="1" type="ORF">GGI18_005624</name>
</gene>